<proteinExistence type="predicted"/>
<evidence type="ECO:0000313" key="1">
    <source>
        <dbReference type="EMBL" id="MBW0533967.1"/>
    </source>
</evidence>
<dbReference type="OrthoDB" id="8064578at2759"/>
<gene>
    <name evidence="1" type="ORF">O181_073682</name>
</gene>
<keyword evidence="2" id="KW-1185">Reference proteome</keyword>
<reference evidence="1" key="1">
    <citation type="submission" date="2021-03" db="EMBL/GenBank/DDBJ databases">
        <title>Draft genome sequence of rust myrtle Austropuccinia psidii MF-1, a brazilian biotype.</title>
        <authorList>
            <person name="Quecine M.C."/>
            <person name="Pachon D.M.R."/>
            <person name="Bonatelli M.L."/>
            <person name="Correr F.H."/>
            <person name="Franceschini L.M."/>
            <person name="Leite T.F."/>
            <person name="Margarido G.R.A."/>
            <person name="Almeida C.A."/>
            <person name="Ferrarezi J.A."/>
            <person name="Labate C.A."/>
        </authorList>
    </citation>
    <scope>NUCLEOTIDE SEQUENCE</scope>
    <source>
        <strain evidence="1">MF-1</strain>
    </source>
</reference>
<dbReference type="Proteomes" id="UP000765509">
    <property type="component" value="Unassembled WGS sequence"/>
</dbReference>
<organism evidence="1 2">
    <name type="scientific">Austropuccinia psidii MF-1</name>
    <dbReference type="NCBI Taxonomy" id="1389203"/>
    <lineage>
        <taxon>Eukaryota</taxon>
        <taxon>Fungi</taxon>
        <taxon>Dikarya</taxon>
        <taxon>Basidiomycota</taxon>
        <taxon>Pucciniomycotina</taxon>
        <taxon>Pucciniomycetes</taxon>
        <taxon>Pucciniales</taxon>
        <taxon>Sphaerophragmiaceae</taxon>
        <taxon>Austropuccinia</taxon>
    </lineage>
</organism>
<name>A0A9Q3IB98_9BASI</name>
<comment type="caution">
    <text evidence="1">The sequence shown here is derived from an EMBL/GenBank/DDBJ whole genome shotgun (WGS) entry which is preliminary data.</text>
</comment>
<accession>A0A9Q3IB98</accession>
<sequence length="94" mass="10623">MDPGTGNIKITHHVKFLPTKFPSFNPHSPIANQKYFILVPNKTETIPVNKDISPTAIQETTNICEPEENFQVNIPPFVKEDTPIQSQLPSYKGY</sequence>
<dbReference type="AlphaFoldDB" id="A0A9Q3IB98"/>
<protein>
    <submittedName>
        <fullName evidence="1">Uncharacterized protein</fullName>
    </submittedName>
</protein>
<evidence type="ECO:0000313" key="2">
    <source>
        <dbReference type="Proteomes" id="UP000765509"/>
    </source>
</evidence>
<dbReference type="EMBL" id="AVOT02038989">
    <property type="protein sequence ID" value="MBW0533967.1"/>
    <property type="molecule type" value="Genomic_DNA"/>
</dbReference>